<dbReference type="PROSITE" id="PS50943">
    <property type="entry name" value="HTH_CROC1"/>
    <property type="match status" value="1"/>
</dbReference>
<dbReference type="Proteomes" id="UP000449906">
    <property type="component" value="Unassembled WGS sequence"/>
</dbReference>
<dbReference type="InterPro" id="IPR001387">
    <property type="entry name" value="Cro/C1-type_HTH"/>
</dbReference>
<dbReference type="Pfam" id="PF13560">
    <property type="entry name" value="HTH_31"/>
    <property type="match status" value="1"/>
</dbReference>
<dbReference type="SUPFAM" id="SSF48452">
    <property type="entry name" value="TPR-like"/>
    <property type="match status" value="2"/>
</dbReference>
<reference evidence="2 3" key="1">
    <citation type="submission" date="2019-09" db="EMBL/GenBank/DDBJ databases">
        <title>Pimelobacter sp. isolated from Paulinella.</title>
        <authorList>
            <person name="Jeong S.E."/>
        </authorList>
    </citation>
    <scope>NUCLEOTIDE SEQUENCE [LARGE SCALE GENOMIC DNA]</scope>
    <source>
        <strain evidence="2 3">Pch-N</strain>
    </source>
</reference>
<dbReference type="InterPro" id="IPR011990">
    <property type="entry name" value="TPR-like_helical_dom_sf"/>
</dbReference>
<dbReference type="EMBL" id="WBVM01000001">
    <property type="protein sequence ID" value="KAB2812045.1"/>
    <property type="molecule type" value="Genomic_DNA"/>
</dbReference>
<evidence type="ECO:0000259" key="1">
    <source>
        <dbReference type="PROSITE" id="PS50943"/>
    </source>
</evidence>
<dbReference type="SMART" id="SM00530">
    <property type="entry name" value="HTH_XRE"/>
    <property type="match status" value="1"/>
</dbReference>
<dbReference type="AlphaFoldDB" id="A0A7J5E1C6"/>
<evidence type="ECO:0000313" key="3">
    <source>
        <dbReference type="Proteomes" id="UP000449906"/>
    </source>
</evidence>
<protein>
    <recommendedName>
        <fullName evidence="1">HTH cro/C1-type domain-containing protein</fullName>
    </recommendedName>
</protein>
<gene>
    <name evidence="2" type="ORF">F9L07_09465</name>
</gene>
<sequence length="449" mass="47505">MSPDLETLLEAADPVVVGARIRAAREAAAVAAIDLCRATGVDVKTLGEIEDGRRPPDTAELAAIAARTDCAPEVLVTGLTHAVLTDLQGDLDHARVSLSGTDSSSACAVADRVLERLEASGATAPHLAREARRLRATAREAAGDLNAAIADLHLITADPRRDPQWLKDLISLSRCYRESGELDRAIAVGEETESTIRELGLDNLTEAIQLAVTVAAAYIFRAATGDLGHATRMCMRAADAAERYGLPVAKASALWNASLAKYVRGDVGASLELGLQALALFSEQGDLRNRGVLRMQTGNAYLAQDPPEAAAALAMLTLAGTELTMAGASAVEVARQRQVLARAHLELGDVDAAHEALAESEALTPDDAVELRAWHFTLLATLAARRGDFSETYTHLEQAVHMLTACGADGDAAQVWFRVASVFADLGELERAADAFRRAAVAQGLRPSR</sequence>
<comment type="caution">
    <text evidence="2">The sequence shown here is derived from an EMBL/GenBank/DDBJ whole genome shotgun (WGS) entry which is preliminary data.</text>
</comment>
<dbReference type="Gene3D" id="1.10.260.40">
    <property type="entry name" value="lambda repressor-like DNA-binding domains"/>
    <property type="match status" value="1"/>
</dbReference>
<dbReference type="SUPFAM" id="SSF47413">
    <property type="entry name" value="lambda repressor-like DNA-binding domains"/>
    <property type="match status" value="1"/>
</dbReference>
<feature type="domain" description="HTH cro/C1-type" evidence="1">
    <location>
        <begin position="21"/>
        <end position="75"/>
    </location>
</feature>
<dbReference type="RefSeq" id="WP_151579446.1">
    <property type="nucleotide sequence ID" value="NZ_WBVM01000001.1"/>
</dbReference>
<dbReference type="GO" id="GO:0003677">
    <property type="term" value="F:DNA binding"/>
    <property type="evidence" value="ECO:0007669"/>
    <property type="project" value="InterPro"/>
</dbReference>
<accession>A0A7J5E1C6</accession>
<name>A0A7J5E1C6_NOCSI</name>
<evidence type="ECO:0000313" key="2">
    <source>
        <dbReference type="EMBL" id="KAB2812045.1"/>
    </source>
</evidence>
<dbReference type="InterPro" id="IPR010982">
    <property type="entry name" value="Lambda_DNA-bd_dom_sf"/>
</dbReference>
<organism evidence="2 3">
    <name type="scientific">Nocardioides simplex</name>
    <name type="common">Arthrobacter simplex</name>
    <dbReference type="NCBI Taxonomy" id="2045"/>
    <lineage>
        <taxon>Bacteria</taxon>
        <taxon>Bacillati</taxon>
        <taxon>Actinomycetota</taxon>
        <taxon>Actinomycetes</taxon>
        <taxon>Propionibacteriales</taxon>
        <taxon>Nocardioidaceae</taxon>
        <taxon>Pimelobacter</taxon>
    </lineage>
</organism>
<dbReference type="Gene3D" id="1.25.40.10">
    <property type="entry name" value="Tetratricopeptide repeat domain"/>
    <property type="match status" value="2"/>
</dbReference>
<proteinExistence type="predicted"/>